<proteinExistence type="predicted"/>
<dbReference type="GO" id="GO:0008270">
    <property type="term" value="F:zinc ion binding"/>
    <property type="evidence" value="ECO:0007669"/>
    <property type="project" value="UniProtKB-KW"/>
</dbReference>
<dbReference type="EMBL" id="JAKOGI010002288">
    <property type="protein sequence ID" value="KAJ8422345.1"/>
    <property type="molecule type" value="Genomic_DNA"/>
</dbReference>
<gene>
    <name evidence="3" type="ORF">Cgig2_006315</name>
</gene>
<dbReference type="AlphaFoldDB" id="A0A9Q1JL36"/>
<evidence type="ECO:0000313" key="4">
    <source>
        <dbReference type="Proteomes" id="UP001153076"/>
    </source>
</evidence>
<reference evidence="3" key="1">
    <citation type="submission" date="2022-04" db="EMBL/GenBank/DDBJ databases">
        <title>Carnegiea gigantea Genome sequencing and assembly v2.</title>
        <authorList>
            <person name="Copetti D."/>
            <person name="Sanderson M.J."/>
            <person name="Burquez A."/>
            <person name="Wojciechowski M.F."/>
        </authorList>
    </citation>
    <scope>NUCLEOTIDE SEQUENCE</scope>
    <source>
        <strain evidence="3">SGP5-SGP5p</strain>
        <tissue evidence="3">Aerial part</tissue>
    </source>
</reference>
<comment type="caution">
    <text evidence="3">The sequence shown here is derived from an EMBL/GenBank/DDBJ whole genome shotgun (WGS) entry which is preliminary data.</text>
</comment>
<keyword evidence="4" id="KW-1185">Reference proteome</keyword>
<dbReference type="InterPro" id="IPR040256">
    <property type="entry name" value="At4g02000-like"/>
</dbReference>
<dbReference type="GO" id="GO:0003676">
    <property type="term" value="F:nucleic acid binding"/>
    <property type="evidence" value="ECO:0007669"/>
    <property type="project" value="InterPro"/>
</dbReference>
<dbReference type="PANTHER" id="PTHR31286">
    <property type="entry name" value="GLYCINE-RICH CELL WALL STRUCTURAL PROTEIN 1.8-LIKE"/>
    <property type="match status" value="1"/>
</dbReference>
<feature type="domain" description="CCHC-type" evidence="2">
    <location>
        <begin position="189"/>
        <end position="202"/>
    </location>
</feature>
<dbReference type="Pfam" id="PF14392">
    <property type="entry name" value="zf-CCHC_4"/>
    <property type="match status" value="1"/>
</dbReference>
<protein>
    <recommendedName>
        <fullName evidence="2">CCHC-type domain-containing protein</fullName>
    </recommendedName>
</protein>
<dbReference type="PANTHER" id="PTHR31286:SF167">
    <property type="entry name" value="OS09G0268800 PROTEIN"/>
    <property type="match status" value="1"/>
</dbReference>
<evidence type="ECO:0000256" key="1">
    <source>
        <dbReference type="PROSITE-ProRule" id="PRU00047"/>
    </source>
</evidence>
<dbReference type="OrthoDB" id="1938170at2759"/>
<dbReference type="InterPro" id="IPR025836">
    <property type="entry name" value="Zn_knuckle_CX2CX4HX4C"/>
</dbReference>
<accession>A0A9Q1JL36</accession>
<dbReference type="InterPro" id="IPR001878">
    <property type="entry name" value="Znf_CCHC"/>
</dbReference>
<keyword evidence="1" id="KW-0862">Zinc</keyword>
<organism evidence="3 4">
    <name type="scientific">Carnegiea gigantea</name>
    <dbReference type="NCBI Taxonomy" id="171969"/>
    <lineage>
        <taxon>Eukaryota</taxon>
        <taxon>Viridiplantae</taxon>
        <taxon>Streptophyta</taxon>
        <taxon>Embryophyta</taxon>
        <taxon>Tracheophyta</taxon>
        <taxon>Spermatophyta</taxon>
        <taxon>Magnoliopsida</taxon>
        <taxon>eudicotyledons</taxon>
        <taxon>Gunneridae</taxon>
        <taxon>Pentapetalae</taxon>
        <taxon>Caryophyllales</taxon>
        <taxon>Cactineae</taxon>
        <taxon>Cactaceae</taxon>
        <taxon>Cactoideae</taxon>
        <taxon>Echinocereeae</taxon>
        <taxon>Carnegiea</taxon>
    </lineage>
</organism>
<dbReference type="PROSITE" id="PS50158">
    <property type="entry name" value="ZF_CCHC"/>
    <property type="match status" value="1"/>
</dbReference>
<keyword evidence="1" id="KW-0479">Metal-binding</keyword>
<evidence type="ECO:0000313" key="3">
    <source>
        <dbReference type="EMBL" id="KAJ8422345.1"/>
    </source>
</evidence>
<keyword evidence="1" id="KW-0863">Zinc-finger</keyword>
<evidence type="ECO:0000259" key="2">
    <source>
        <dbReference type="PROSITE" id="PS50158"/>
    </source>
</evidence>
<dbReference type="Proteomes" id="UP001153076">
    <property type="component" value="Unassembled WGS sequence"/>
</dbReference>
<name>A0A9Q1JL36_9CARY</name>
<sequence>MAGNLEEAWSRLSLTEEEAMFVEFKEETLVEKKEEIALSLLRRLLTDSSFNPSVMKNVLKSIWKPSKGLFFSATDKKYVLDEGPWAFNGNFLLIKEWTGLEQTLEIKFTYVKAFDVPGIRQTKKFAEFLGSQIGTFVDCDDSMMLGADKSLCFRVDIDVERPLHRGVSVKMGGKPMWIKIKYVKLPKFCYRCGRLGHVVKECETTTDDVAKEELQYGSWL</sequence>